<dbReference type="STRING" id="1173020.Cha6605_0719"/>
<dbReference type="NCBIfam" id="TIGR01445">
    <property type="entry name" value="intein_Nterm"/>
    <property type="match status" value="1"/>
</dbReference>
<evidence type="ECO:0000256" key="3">
    <source>
        <dbReference type="ARBA" id="ARBA00022723"/>
    </source>
</evidence>
<evidence type="ECO:0000259" key="11">
    <source>
        <dbReference type="PROSITE" id="PS50819"/>
    </source>
</evidence>
<gene>
    <name evidence="10" type="primary">purL</name>
    <name evidence="12" type="ORF">Cha6605_0719</name>
</gene>
<dbReference type="SMART" id="SM00306">
    <property type="entry name" value="HintN"/>
    <property type="match status" value="1"/>
</dbReference>
<dbReference type="SMART" id="SM00305">
    <property type="entry name" value="HintC"/>
    <property type="match status" value="1"/>
</dbReference>
<dbReference type="InterPro" id="IPR010918">
    <property type="entry name" value="PurM-like_C_dom"/>
</dbReference>
<keyword evidence="8 10" id="KW-0460">Magnesium</keyword>
<dbReference type="PANTHER" id="PTHR43555">
    <property type="entry name" value="PHOSPHORIBOSYLFORMYLGLYCINAMIDINE SYNTHASE SUBUNIT PURL"/>
    <property type="match status" value="1"/>
</dbReference>
<comment type="function">
    <text evidence="10">Part of the phosphoribosylformylglycinamidine synthase complex involved in the purines biosynthetic pathway. Catalyzes the ATP-dependent conversion of formylglycinamide ribonucleotide (FGAR) and glutamine to yield formylglycinamidine ribonucleotide (FGAM) and glutamate. The FGAM synthase complex is composed of three subunits. PurQ produces an ammonia molecule by converting glutamine to glutamate. PurL transfers the ammonia molecule to FGAR to form FGAM in an ATP-dependent manner. PurS interacts with PurQ and PurL and is thought to assist in the transfer of the ammonia molecule from PurQ to PurL.</text>
</comment>
<dbReference type="GO" id="GO:0005524">
    <property type="term" value="F:ATP binding"/>
    <property type="evidence" value="ECO:0007669"/>
    <property type="project" value="UniProtKB-UniRule"/>
</dbReference>
<keyword evidence="3 10" id="KW-0479">Metal-binding</keyword>
<dbReference type="InterPro" id="IPR003586">
    <property type="entry name" value="Hint_dom_C"/>
</dbReference>
<dbReference type="KEGG" id="cmp:Cha6605_0719"/>
<evidence type="ECO:0000256" key="6">
    <source>
        <dbReference type="ARBA" id="ARBA00022813"/>
    </source>
</evidence>
<dbReference type="eggNOG" id="COG0046">
    <property type="taxonomic scope" value="Bacteria"/>
</dbReference>
<dbReference type="NCBIfam" id="TIGR01736">
    <property type="entry name" value="FGAM_synth_II"/>
    <property type="match status" value="1"/>
</dbReference>
<accession>K9UAW7</accession>
<keyword evidence="7 10" id="KW-0067">ATP-binding</keyword>
<dbReference type="Proteomes" id="UP000010366">
    <property type="component" value="Chromosome"/>
</dbReference>
<dbReference type="Pfam" id="PF00586">
    <property type="entry name" value="AIRS"/>
    <property type="match status" value="2"/>
</dbReference>
<dbReference type="PROSITE" id="PS50817">
    <property type="entry name" value="INTEIN_N_TER"/>
    <property type="match status" value="1"/>
</dbReference>
<feature type="binding site" evidence="10">
    <location>
        <position position="1040"/>
    </location>
    <ligand>
        <name>ATP</name>
        <dbReference type="ChEBI" id="CHEBI:30616"/>
    </ligand>
</feature>
<dbReference type="GO" id="GO:0005737">
    <property type="term" value="C:cytoplasm"/>
    <property type="evidence" value="ECO:0007669"/>
    <property type="project" value="UniProtKB-SubCell"/>
</dbReference>
<dbReference type="GO" id="GO:0000287">
    <property type="term" value="F:magnesium ion binding"/>
    <property type="evidence" value="ECO:0007669"/>
    <property type="project" value="UniProtKB-UniRule"/>
</dbReference>
<dbReference type="SUPFAM" id="SSF51294">
    <property type="entry name" value="Hedgehog/intein (Hint) domain"/>
    <property type="match status" value="1"/>
</dbReference>
<dbReference type="InterPro" id="IPR030934">
    <property type="entry name" value="Intein_C"/>
</dbReference>
<keyword evidence="1 10" id="KW-0963">Cytoplasm</keyword>
<dbReference type="PANTHER" id="PTHR43555:SF1">
    <property type="entry name" value="PHOSPHORIBOSYLFORMYLGLYCINAMIDINE SYNTHASE SUBUNIT PURL"/>
    <property type="match status" value="1"/>
</dbReference>
<name>K9UAW7_CHAP6</name>
<keyword evidence="9" id="KW-0651">Protein splicing</keyword>
<dbReference type="eggNOG" id="COG1372">
    <property type="taxonomic scope" value="Bacteria"/>
</dbReference>
<dbReference type="GO" id="GO:0016539">
    <property type="term" value="P:intein-mediated protein splicing"/>
    <property type="evidence" value="ECO:0007669"/>
    <property type="project" value="InterPro"/>
</dbReference>
<dbReference type="Gene3D" id="2.170.16.10">
    <property type="entry name" value="Hedgehog/Intein (Hint) domain"/>
    <property type="match status" value="2"/>
</dbReference>
<dbReference type="HAMAP" id="MF_00420">
    <property type="entry name" value="PurL_2"/>
    <property type="match status" value="1"/>
</dbReference>
<feature type="binding site" evidence="10">
    <location>
        <position position="748"/>
    </location>
    <ligand>
        <name>Mg(2+)</name>
        <dbReference type="ChEBI" id="CHEBI:18420"/>
        <label>2</label>
    </ligand>
</feature>
<dbReference type="PATRIC" id="fig|1173020.3.peg.846"/>
<dbReference type="GO" id="GO:0004642">
    <property type="term" value="F:phosphoribosylformylglycinamidine synthase activity"/>
    <property type="evidence" value="ECO:0007669"/>
    <property type="project" value="UniProtKB-UniRule"/>
</dbReference>
<evidence type="ECO:0000256" key="8">
    <source>
        <dbReference type="ARBA" id="ARBA00022842"/>
    </source>
</evidence>
<feature type="binding site" evidence="10">
    <location>
        <begin position="792"/>
        <end position="794"/>
    </location>
    <ligand>
        <name>substrate</name>
    </ligand>
</feature>
<comment type="caution">
    <text evidence="10">Lacks conserved residue(s) required for the propagation of feature annotation.</text>
</comment>
<dbReference type="UniPathway" id="UPA00074">
    <property type="reaction ID" value="UER00128"/>
</dbReference>
<dbReference type="InterPro" id="IPR006141">
    <property type="entry name" value="Intein_N"/>
</dbReference>
<feature type="binding site" evidence="10">
    <location>
        <position position="1043"/>
    </location>
    <ligand>
        <name>substrate</name>
    </ligand>
</feature>
<evidence type="ECO:0000256" key="5">
    <source>
        <dbReference type="ARBA" id="ARBA00022755"/>
    </source>
</evidence>
<dbReference type="GO" id="GO:0004519">
    <property type="term" value="F:endonuclease activity"/>
    <property type="evidence" value="ECO:0007669"/>
    <property type="project" value="InterPro"/>
</dbReference>
<evidence type="ECO:0000256" key="9">
    <source>
        <dbReference type="ARBA" id="ARBA00023000"/>
    </source>
</evidence>
<dbReference type="NCBIfam" id="TIGR01443">
    <property type="entry name" value="intein_Cterm"/>
    <property type="match status" value="1"/>
</dbReference>
<dbReference type="EMBL" id="CP003600">
    <property type="protein sequence ID" value="AFY91990.1"/>
    <property type="molecule type" value="Genomic_DNA"/>
</dbReference>
<dbReference type="RefSeq" id="WP_015158184.1">
    <property type="nucleotide sequence ID" value="NC_019697.1"/>
</dbReference>
<dbReference type="InterPro" id="IPR004042">
    <property type="entry name" value="Intein_endonuc_central"/>
</dbReference>
<dbReference type="GO" id="GO:0006189">
    <property type="term" value="P:'de novo' IMP biosynthetic process"/>
    <property type="evidence" value="ECO:0007669"/>
    <property type="project" value="UniProtKB-UniRule"/>
</dbReference>
<feature type="binding site" evidence="10">
    <location>
        <position position="1041"/>
    </location>
    <ligand>
        <name>Mg(2+)</name>
        <dbReference type="ChEBI" id="CHEBI:18420"/>
        <label>1</label>
    </ligand>
</feature>
<dbReference type="CDD" id="cd00081">
    <property type="entry name" value="Hint"/>
    <property type="match status" value="1"/>
</dbReference>
<feature type="binding site" evidence="10">
    <location>
        <position position="720"/>
    </location>
    <ligand>
        <name>substrate</name>
    </ligand>
</feature>
<evidence type="ECO:0000256" key="10">
    <source>
        <dbReference type="HAMAP-Rule" id="MF_00420"/>
    </source>
</evidence>
<evidence type="ECO:0000256" key="2">
    <source>
        <dbReference type="ARBA" id="ARBA00022598"/>
    </source>
</evidence>
<dbReference type="HOGENOM" id="CLU_264906_0_0_3"/>
<comment type="similarity">
    <text evidence="10">Belongs to the FGAMS family.</text>
</comment>
<dbReference type="CDD" id="cd02204">
    <property type="entry name" value="PurL_repeat2"/>
    <property type="match status" value="1"/>
</dbReference>
<dbReference type="InterPro" id="IPR003587">
    <property type="entry name" value="Hint_dom_N"/>
</dbReference>
<dbReference type="SUPFAM" id="SSF55326">
    <property type="entry name" value="PurM N-terminal domain-like"/>
    <property type="match status" value="3"/>
</dbReference>
<dbReference type="EC" id="6.3.5.3" evidence="10"/>
<comment type="catalytic activity">
    <reaction evidence="10">
        <text>N(2)-formyl-N(1)-(5-phospho-beta-D-ribosyl)glycinamide + L-glutamine + ATP + H2O = 2-formamido-N(1)-(5-O-phospho-beta-D-ribosyl)acetamidine + L-glutamate + ADP + phosphate + H(+)</text>
        <dbReference type="Rhea" id="RHEA:17129"/>
        <dbReference type="ChEBI" id="CHEBI:15377"/>
        <dbReference type="ChEBI" id="CHEBI:15378"/>
        <dbReference type="ChEBI" id="CHEBI:29985"/>
        <dbReference type="ChEBI" id="CHEBI:30616"/>
        <dbReference type="ChEBI" id="CHEBI:43474"/>
        <dbReference type="ChEBI" id="CHEBI:58359"/>
        <dbReference type="ChEBI" id="CHEBI:147286"/>
        <dbReference type="ChEBI" id="CHEBI:147287"/>
        <dbReference type="ChEBI" id="CHEBI:456216"/>
        <dbReference type="EC" id="6.3.5.3"/>
    </reaction>
</comment>
<dbReference type="InterPro" id="IPR016188">
    <property type="entry name" value="PurM-like_N"/>
</dbReference>
<dbReference type="SUPFAM" id="SSF56042">
    <property type="entry name" value="PurM C-terminal domain-like"/>
    <property type="match status" value="2"/>
</dbReference>
<dbReference type="InterPro" id="IPR036844">
    <property type="entry name" value="Hint_dom_sf"/>
</dbReference>
<dbReference type="NCBIfam" id="NF002290">
    <property type="entry name" value="PRK01213.1"/>
    <property type="match status" value="1"/>
</dbReference>
<dbReference type="Pfam" id="PF18072">
    <property type="entry name" value="FGAR-AT_linker"/>
    <property type="match status" value="1"/>
</dbReference>
<dbReference type="PROSITE" id="PS50819">
    <property type="entry name" value="INTEIN_ENDONUCLEASE"/>
    <property type="match status" value="1"/>
</dbReference>
<dbReference type="Gene3D" id="3.90.650.10">
    <property type="entry name" value="PurM-like C-terminal domain"/>
    <property type="match status" value="2"/>
</dbReference>
<dbReference type="Pfam" id="PF14890">
    <property type="entry name" value="Intein_splicing"/>
    <property type="match status" value="1"/>
</dbReference>
<keyword evidence="4 10" id="KW-0547">Nucleotide-binding</keyword>
<dbReference type="InterPro" id="IPR027434">
    <property type="entry name" value="Homing_endonucl"/>
</dbReference>
<feature type="domain" description="DOD-type homing endonuclease" evidence="11">
    <location>
        <begin position="393"/>
        <end position="536"/>
    </location>
</feature>
<dbReference type="PROSITE" id="PS50818">
    <property type="entry name" value="INTEIN_C_TER"/>
    <property type="match status" value="1"/>
</dbReference>
<dbReference type="Gene3D" id="3.10.28.10">
    <property type="entry name" value="Homing endonucleases"/>
    <property type="match status" value="1"/>
</dbReference>
<feature type="binding site" evidence="10">
    <location>
        <position position="1003"/>
    </location>
    <ligand>
        <name>ATP</name>
        <dbReference type="ChEBI" id="CHEBI:30616"/>
    </ligand>
</feature>
<evidence type="ECO:0000256" key="1">
    <source>
        <dbReference type="ARBA" id="ARBA00022490"/>
    </source>
</evidence>
<keyword evidence="5 10" id="KW-0658">Purine biosynthesis</keyword>
<dbReference type="SUPFAM" id="SSF55608">
    <property type="entry name" value="Homing endonucleases"/>
    <property type="match status" value="1"/>
</dbReference>
<sequence length="1285" mass="139386">MTPSPFTAAEIAAQGIKPNEYEEIVNRLNRHPNKAELGMFGVMWSEHCCYKNSRPLLKQFPTTGDRILVGPGENAGVIDLGDGLQLAFKIESHNHPSAVEPFQGAATGVGGILRDIFTMGARPIAILNSLRFGDLKDAKTRRLFTGVVAGISHYGNCLLGAETFIWRDSHGVHFDTIGNFVNTHLPPDTDTIALPPGIETLSVDPKTVAGSTNENGSNWQPVTRIFRRQAGTLVNIRTSLGRTITVTPDHPMLRVEDGKIRIRYAQTLRVGDDLPILQKLPKLADCQPQPIDTIATIDPELHSQRELCVKLPTSWQPTDLIRTTLELLEPSIQKRNHYLNTKTFPLDRFLCLEQLLGLEQDLNFDRQDLKIGQHSKEDWLPAIIRPNAAFARLLGYYIATGMVSPSGNIYRIFLNFSHHEAAAAADAIAILHDLGIAANPQERTSGMAVSASSWLLGHLLARVWGCGNEGTHKRIPDFVWEWNSELQQELLKGLIRTNPTIPNPNSGAGSQGKIFFSTSSRQLFDQVMLLVQDRGILPQVHHRPGSIGKIKGREFHYAPLWQIELRRDWAMGSSAIAREHRQEIGAVATQTVASAIATIGAVKIQNIATHNVATCDVYDVEVEHNHLFVTSSGIITHNCVGVPTVGGEVYFDPAYSGNPLVNAMAMGLMETDTIVKSGAAGIGNPVLYVGSTTGRDGMGGASFASAELTAESIDNRPAVQVGDPFLEKSLIEACLEAFKTGAVVAAQDMGAAGITCSCSEMAAKGGVGIEFDLDLVPAREPGMVPYEYLLSESQERMLFVAHKGREQELIDIFERWGLHAVVAGTVIEEPIVRILFQGSIAAEVPASALADNTPLYERELMAEAPAYAQKAWEWTPAQLPPATPQGIEIQGTSQSWNDVLLTLLDTPSIASKRWVYRQYDHQVQNNTVLLPGGADAAVIRIRPLEPIQNRQSTTTNPNLGVAATVDCNPRYVYLNPYEGAKMVVAEAARNLSCVGAEPVAVTDNLNFGSPEKPIGYWQLANACTGLSEACSAFKTPVTGGNVSLYNETFDPEGNPVPIYPTPVVGMVGIVNDITKICGQGWQNTGDRIYLLGIPVGYFAFKTTLLRTYPVADGLELVTLGASEYLATLHHLVAGQPPAVNFDLELKVQAACREGIQRGWINSAHDCAEGGLAVALAECAIAGNKGAKILLGGIVVGEASLKENRLDTALFGEGGARIIVSISPAQQSEFETYLAQQVGDAWQYLGTVGTQTDRFEMFSLSEPIVDLDLAAITATWSNAIERRLDV</sequence>
<evidence type="ECO:0000313" key="13">
    <source>
        <dbReference type="Proteomes" id="UP000010366"/>
    </source>
</evidence>
<organism evidence="12 13">
    <name type="scientific">Chamaesiphon minutus (strain ATCC 27169 / PCC 6605)</name>
    <dbReference type="NCBI Taxonomy" id="1173020"/>
    <lineage>
        <taxon>Bacteria</taxon>
        <taxon>Bacillati</taxon>
        <taxon>Cyanobacteriota</taxon>
        <taxon>Cyanophyceae</taxon>
        <taxon>Gomontiellales</taxon>
        <taxon>Chamaesiphonaceae</taxon>
        <taxon>Chamaesiphon</taxon>
    </lineage>
</organism>
<dbReference type="InterPro" id="IPR006142">
    <property type="entry name" value="INTEIN"/>
</dbReference>
<protein>
    <recommendedName>
        <fullName evidence="10">Phosphoribosylformylglycinamidine synthase subunit PurL</fullName>
        <shortName evidence="10">FGAM synthase</shortName>
        <ecNumber evidence="10">6.3.5.3</ecNumber>
    </recommendedName>
    <alternativeName>
        <fullName evidence="10">Formylglycinamide ribonucleotide amidotransferase subunit II</fullName>
        <shortName evidence="10">FGAR amidotransferase II</shortName>
        <shortName evidence="10">FGAR-AT II</shortName>
    </alternativeName>
    <alternativeName>
        <fullName evidence="10">Glutamine amidotransferase PurL</fullName>
    </alternativeName>
    <alternativeName>
        <fullName evidence="10">Phosphoribosylformylglycinamidine synthase subunit II</fullName>
    </alternativeName>
</protein>
<comment type="subunit">
    <text evidence="10">Monomer. Part of the FGAM synthase complex composed of 1 PurL, 1 PurQ and 2 PurS subunits.</text>
</comment>
<evidence type="ECO:0000256" key="4">
    <source>
        <dbReference type="ARBA" id="ARBA00022741"/>
    </source>
</evidence>
<keyword evidence="6" id="KW-0068">Autocatalytic cleavage</keyword>
<keyword evidence="13" id="KW-1185">Reference proteome</keyword>
<dbReference type="Pfam" id="PF02769">
    <property type="entry name" value="AIRS_C"/>
    <property type="match status" value="2"/>
</dbReference>
<dbReference type="InterPro" id="IPR036676">
    <property type="entry name" value="PurM-like_C_sf"/>
</dbReference>
<evidence type="ECO:0000313" key="12">
    <source>
        <dbReference type="EMBL" id="AFY91990.1"/>
    </source>
</evidence>
<comment type="pathway">
    <text evidence="10">Purine metabolism; IMP biosynthesis via de novo pathway; 5-amino-1-(5-phospho-D-ribosyl)imidazole from N(2)-formyl-N(1)-(5-phospho-D-ribosyl)glycinamide: step 1/2.</text>
</comment>
<keyword evidence="2 10" id="KW-0436">Ligase</keyword>
<dbReference type="InterPro" id="IPR010074">
    <property type="entry name" value="PRibForGlyAmidine_synth_PurL"/>
</dbReference>
<dbReference type="InterPro" id="IPR041609">
    <property type="entry name" value="PurL_linker"/>
</dbReference>
<proteinExistence type="inferred from homology"/>
<dbReference type="InterPro" id="IPR036921">
    <property type="entry name" value="PurM-like_N_sf"/>
</dbReference>
<dbReference type="Gene3D" id="3.30.1330.10">
    <property type="entry name" value="PurM-like, N-terminal domain"/>
    <property type="match status" value="2"/>
</dbReference>
<comment type="subcellular location">
    <subcellularLocation>
        <location evidence="10">Cytoplasm</location>
    </subcellularLocation>
</comment>
<reference evidence="12 13" key="1">
    <citation type="submission" date="2012-05" db="EMBL/GenBank/DDBJ databases">
        <title>Finished chromosome of genome of Chamaesiphon sp. PCC 6605.</title>
        <authorList>
            <consortium name="US DOE Joint Genome Institute"/>
            <person name="Gugger M."/>
            <person name="Coursin T."/>
            <person name="Rippka R."/>
            <person name="Tandeau De Marsac N."/>
            <person name="Huntemann M."/>
            <person name="Wei C.-L."/>
            <person name="Han J."/>
            <person name="Detter J.C."/>
            <person name="Han C."/>
            <person name="Tapia R."/>
            <person name="Chen A."/>
            <person name="Kyrpides N."/>
            <person name="Mavromatis K."/>
            <person name="Markowitz V."/>
            <person name="Szeto E."/>
            <person name="Ivanova N."/>
            <person name="Pagani I."/>
            <person name="Pati A."/>
            <person name="Goodwin L."/>
            <person name="Nordberg H.P."/>
            <person name="Cantor M.N."/>
            <person name="Hua S.X."/>
            <person name="Woyke T."/>
            <person name="Kerfeld C.A."/>
        </authorList>
    </citation>
    <scope>NUCLEOTIDE SEQUENCE [LARGE SCALE GENOMIC DNA]</scope>
    <source>
        <strain evidence="13">ATCC 27169 / PCC 6605</strain>
    </source>
</reference>
<dbReference type="PRINTS" id="PR00379">
    <property type="entry name" value="INTEIN"/>
</dbReference>
<dbReference type="OrthoDB" id="9804441at2"/>
<evidence type="ECO:0000256" key="7">
    <source>
        <dbReference type="ARBA" id="ARBA00022840"/>
    </source>
</evidence>